<organism evidence="2 4">
    <name type="scientific">Archangium gephyra</name>
    <dbReference type="NCBI Taxonomy" id="48"/>
    <lineage>
        <taxon>Bacteria</taxon>
        <taxon>Pseudomonadati</taxon>
        <taxon>Myxococcota</taxon>
        <taxon>Myxococcia</taxon>
        <taxon>Myxococcales</taxon>
        <taxon>Cystobacterineae</taxon>
        <taxon>Archangiaceae</taxon>
        <taxon>Archangium</taxon>
    </lineage>
</organism>
<dbReference type="AlphaFoldDB" id="A0AAC8QGS6"/>
<sequence>MLKAGDVAPDFTVRDHTGRTHRLSDYQGKTVVLWFYPKADTPG</sequence>
<proteinExistence type="predicted"/>
<evidence type="ECO:0000259" key="1">
    <source>
        <dbReference type="Pfam" id="PF00578"/>
    </source>
</evidence>
<dbReference type="Proteomes" id="UP000035579">
    <property type="component" value="Chromosome"/>
</dbReference>
<evidence type="ECO:0000313" key="2">
    <source>
        <dbReference type="EMBL" id="AKJ07223.1"/>
    </source>
</evidence>
<dbReference type="InterPro" id="IPR000866">
    <property type="entry name" value="AhpC/TSA"/>
</dbReference>
<keyword evidence="5" id="KW-1185">Reference proteome</keyword>
<dbReference type="KEGG" id="age:AA314_08849"/>
<dbReference type="Pfam" id="PF00578">
    <property type="entry name" value="AhpC-TSA"/>
    <property type="match status" value="1"/>
</dbReference>
<protein>
    <submittedName>
        <fullName evidence="3">Peroxiredoxin Q/BCP</fullName>
    </submittedName>
    <submittedName>
        <fullName evidence="2">Thiol peroxidase, Bcp-type</fullName>
    </submittedName>
</protein>
<gene>
    <name evidence="2" type="ORF">AA314_08849</name>
    <name evidence="3" type="ORF">ATI61_111182</name>
</gene>
<accession>A0AAC8QGS6</accession>
<evidence type="ECO:0000313" key="5">
    <source>
        <dbReference type="Proteomes" id="UP000256345"/>
    </source>
</evidence>
<dbReference type="GO" id="GO:0004601">
    <property type="term" value="F:peroxidase activity"/>
    <property type="evidence" value="ECO:0007669"/>
    <property type="project" value="UniProtKB-KW"/>
</dbReference>
<dbReference type="SUPFAM" id="SSF52833">
    <property type="entry name" value="Thioredoxin-like"/>
    <property type="match status" value="1"/>
</dbReference>
<name>A0AAC8QGS6_9BACT</name>
<dbReference type="EMBL" id="CP011509">
    <property type="protein sequence ID" value="AKJ07223.1"/>
    <property type="molecule type" value="Genomic_DNA"/>
</dbReference>
<keyword evidence="2" id="KW-0560">Oxidoreductase</keyword>
<dbReference type="EMBL" id="QUMU01000011">
    <property type="protein sequence ID" value="REG26632.1"/>
    <property type="molecule type" value="Genomic_DNA"/>
</dbReference>
<dbReference type="Gene3D" id="3.40.30.10">
    <property type="entry name" value="Glutaredoxin"/>
    <property type="match status" value="1"/>
</dbReference>
<evidence type="ECO:0000313" key="3">
    <source>
        <dbReference type="EMBL" id="REG26632.1"/>
    </source>
</evidence>
<reference evidence="3 5" key="2">
    <citation type="submission" date="2018-08" db="EMBL/GenBank/DDBJ databases">
        <title>Genomic Encyclopedia of Archaeal and Bacterial Type Strains, Phase II (KMG-II): from individual species to whole genera.</title>
        <authorList>
            <person name="Goeker M."/>
        </authorList>
    </citation>
    <scope>NUCLEOTIDE SEQUENCE [LARGE SCALE GENOMIC DNA]</scope>
    <source>
        <strain evidence="3 5">DSM 2261</strain>
    </source>
</reference>
<feature type="domain" description="Alkyl hydroperoxide reductase subunit C/ Thiol specific antioxidant" evidence="1">
    <location>
        <begin position="5"/>
        <end position="43"/>
    </location>
</feature>
<reference evidence="2 4" key="1">
    <citation type="submission" date="2015-05" db="EMBL/GenBank/DDBJ databases">
        <title>Genome assembly of Archangium gephyra DSM 2261.</title>
        <authorList>
            <person name="Sharma G."/>
            <person name="Subramanian S."/>
        </authorList>
    </citation>
    <scope>NUCLEOTIDE SEQUENCE [LARGE SCALE GENOMIC DNA]</scope>
    <source>
        <strain evidence="2 4">DSM 2261</strain>
    </source>
</reference>
<dbReference type="InterPro" id="IPR036249">
    <property type="entry name" value="Thioredoxin-like_sf"/>
</dbReference>
<dbReference type="Proteomes" id="UP000256345">
    <property type="component" value="Unassembled WGS sequence"/>
</dbReference>
<keyword evidence="2" id="KW-0575">Peroxidase</keyword>
<evidence type="ECO:0000313" key="4">
    <source>
        <dbReference type="Proteomes" id="UP000035579"/>
    </source>
</evidence>